<dbReference type="AlphaFoldDB" id="A0A8J4UG80"/>
<organism evidence="1 2">
    <name type="scientific">Clarias magur</name>
    <name type="common">Asian catfish</name>
    <name type="synonym">Macropteronotus magur</name>
    <dbReference type="NCBI Taxonomy" id="1594786"/>
    <lineage>
        <taxon>Eukaryota</taxon>
        <taxon>Metazoa</taxon>
        <taxon>Chordata</taxon>
        <taxon>Craniata</taxon>
        <taxon>Vertebrata</taxon>
        <taxon>Euteleostomi</taxon>
        <taxon>Actinopterygii</taxon>
        <taxon>Neopterygii</taxon>
        <taxon>Teleostei</taxon>
        <taxon>Ostariophysi</taxon>
        <taxon>Siluriformes</taxon>
        <taxon>Clariidae</taxon>
        <taxon>Clarias</taxon>
    </lineage>
</organism>
<protein>
    <submittedName>
        <fullName evidence="1">Disease resistance protein Pikm1-TS</fullName>
    </submittedName>
</protein>
<evidence type="ECO:0000313" key="1">
    <source>
        <dbReference type="EMBL" id="KAF5898974.1"/>
    </source>
</evidence>
<sequence>MDRGQISLFNTLANRREFDEHPKRSTLNPLTDGYNQYARETHGHARNQATTVL</sequence>
<evidence type="ECO:0000313" key="2">
    <source>
        <dbReference type="Proteomes" id="UP000727407"/>
    </source>
</evidence>
<gene>
    <name evidence="1" type="primary">sucA</name>
    <name evidence="1" type="ORF">DAT39_011312</name>
</gene>
<proteinExistence type="predicted"/>
<comment type="caution">
    <text evidence="1">The sequence shown here is derived from an EMBL/GenBank/DDBJ whole genome shotgun (WGS) entry which is preliminary data.</text>
</comment>
<reference evidence="1" key="1">
    <citation type="submission" date="2020-07" db="EMBL/GenBank/DDBJ databases">
        <title>Clarias magur genome sequencing, assembly and annotation.</title>
        <authorList>
            <person name="Kushwaha B."/>
            <person name="Kumar R."/>
            <person name="Das P."/>
            <person name="Joshi C.G."/>
            <person name="Kumar D."/>
            <person name="Nagpure N.S."/>
            <person name="Pandey M."/>
            <person name="Agarwal S."/>
            <person name="Srivastava S."/>
            <person name="Singh M."/>
            <person name="Sahoo L."/>
            <person name="Jayasankar P."/>
            <person name="Meher P.K."/>
            <person name="Koringa P.G."/>
            <person name="Iquebal M.A."/>
            <person name="Das S.P."/>
            <person name="Bit A."/>
            <person name="Patnaik S."/>
            <person name="Patel N."/>
            <person name="Shah T.M."/>
            <person name="Hinsu A."/>
            <person name="Jena J.K."/>
        </authorList>
    </citation>
    <scope>NUCLEOTIDE SEQUENCE</scope>
    <source>
        <strain evidence="1">CIFAMagur01</strain>
        <tissue evidence="1">Testis</tissue>
    </source>
</reference>
<accession>A0A8J4UG80</accession>
<dbReference type="Proteomes" id="UP000727407">
    <property type="component" value="Unassembled WGS sequence"/>
</dbReference>
<keyword evidence="2" id="KW-1185">Reference proteome</keyword>
<name>A0A8J4UG80_CLAMG</name>
<dbReference type="EMBL" id="QNUK01000183">
    <property type="protein sequence ID" value="KAF5898974.1"/>
    <property type="molecule type" value="Genomic_DNA"/>
</dbReference>